<evidence type="ECO:0000256" key="2">
    <source>
        <dbReference type="ARBA" id="ARBA00007164"/>
    </source>
</evidence>
<reference evidence="17 18" key="1">
    <citation type="submission" date="2018-12" db="EMBL/GenBank/DDBJ databases">
        <title>Bacillus chawlae sp. nov., Bacillus glennii sp. nov., and Bacillus saganii sp. nov. Isolated from the Vehicle Assembly Building at Kennedy Space Center where the Viking Spacecraft were Assembled.</title>
        <authorList>
            <person name="Seuylemezian A."/>
            <person name="Vaishampayan P."/>
        </authorList>
    </citation>
    <scope>NUCLEOTIDE SEQUENCE [LARGE SCALE GENOMIC DNA]</scope>
    <source>
        <strain evidence="17 18">L5</strain>
    </source>
</reference>
<comment type="caution">
    <text evidence="17">The sequence shown here is derived from an EMBL/GenBank/DDBJ whole genome shotgun (WGS) entry which is preliminary data.</text>
</comment>
<keyword evidence="10" id="KW-0961">Cell wall biogenesis/degradation</keyword>
<dbReference type="GO" id="GO:0009002">
    <property type="term" value="F:serine-type D-Ala-D-Ala carboxypeptidase activity"/>
    <property type="evidence" value="ECO:0007669"/>
    <property type="project" value="UniProtKB-EC"/>
</dbReference>
<dbReference type="SUPFAM" id="SSF56601">
    <property type="entry name" value="beta-lactamase/transpeptidase-like"/>
    <property type="match status" value="1"/>
</dbReference>
<keyword evidence="18" id="KW-1185">Reference proteome</keyword>
<dbReference type="GO" id="GO:0009252">
    <property type="term" value="P:peptidoglycan biosynthetic process"/>
    <property type="evidence" value="ECO:0007669"/>
    <property type="project" value="UniProtKB-UniPathway"/>
</dbReference>
<feature type="active site" description="Acyl-ester intermediate" evidence="12">
    <location>
        <position position="60"/>
    </location>
</feature>
<evidence type="ECO:0000259" key="15">
    <source>
        <dbReference type="Pfam" id="PF00768"/>
    </source>
</evidence>
<accession>A0A3S0TRU9</accession>
<dbReference type="RefSeq" id="WP_126866677.1">
    <property type="nucleotide sequence ID" value="NZ_JAUSTX010000006.1"/>
</dbReference>
<evidence type="ECO:0000256" key="8">
    <source>
        <dbReference type="ARBA" id="ARBA00022960"/>
    </source>
</evidence>
<comment type="catalytic activity">
    <reaction evidence="11">
        <text>Preferential cleavage: (Ac)2-L-Lys-D-Ala-|-D-Ala. Also transpeptidation of peptidyl-alanyl moieties that are N-acyl substituents of D-alanine.</text>
        <dbReference type="EC" id="3.4.16.4"/>
    </reaction>
</comment>
<protein>
    <recommendedName>
        <fullName evidence="3">serine-type D-Ala-D-Ala carboxypeptidase</fullName>
        <ecNumber evidence="3">3.4.16.4</ecNumber>
    </recommendedName>
</protein>
<evidence type="ECO:0000256" key="14">
    <source>
        <dbReference type="RuleBase" id="RU004016"/>
    </source>
</evidence>
<dbReference type="AlphaFoldDB" id="A0A3S0TRU9"/>
<dbReference type="PANTHER" id="PTHR21581">
    <property type="entry name" value="D-ALANYL-D-ALANINE CARBOXYPEPTIDASE"/>
    <property type="match status" value="1"/>
</dbReference>
<name>A0A3S0TRU9_9BACI</name>
<dbReference type="InterPro" id="IPR018044">
    <property type="entry name" value="Peptidase_S11"/>
</dbReference>
<evidence type="ECO:0000256" key="1">
    <source>
        <dbReference type="ARBA" id="ARBA00004752"/>
    </source>
</evidence>
<evidence type="ECO:0000313" key="17">
    <source>
        <dbReference type="EMBL" id="RUQ26494.1"/>
    </source>
</evidence>
<dbReference type="GO" id="GO:0008360">
    <property type="term" value="P:regulation of cell shape"/>
    <property type="evidence" value="ECO:0007669"/>
    <property type="project" value="UniProtKB-KW"/>
</dbReference>
<feature type="domain" description="Peptidase S11 D-Ala-D-Ala carboxypeptidase A C-terminal" evidence="16">
    <location>
        <begin position="291"/>
        <end position="355"/>
    </location>
</feature>
<keyword evidence="9" id="KW-0573">Peptidoglycan synthesis</keyword>
<dbReference type="Proteomes" id="UP000267430">
    <property type="component" value="Unassembled WGS sequence"/>
</dbReference>
<sequence>MHFLYRNIPILIAIFLFISLNPAGTKAAMPVSAHNAILMEEGSGRVIYQENAHQKSKIASITKIMTALLAVESGKLDKTVTISGHAVGTEGSSLFLKNGEKMKLEDLTYGLMLRSGNDAAVAIAEYVGGSLDGFVWMMNRKAEEIGMKNTHFSNPHGLDNTKDHYSTAYDMALLTRYAMNNDTYRKISGTKVHRAPNTMENWDYVWRNKNRLLTQLYEYCTGGKTGFTKLAKRTLVTTASKNDLDLIAVTLNGPDDWNDHIYMYESAFKEYQNTEILAPGPLKEVKEKPYKGNIYIKNSFYYPLNEDEKDDIKIELKLLKPEKSWKKQADFPDKVGLAEVYKDGDEIGQRTIFYGKVKETFSLDQVSWRSAWKAAFNMVLGIKQNG</sequence>
<keyword evidence="5" id="KW-0645">Protease</keyword>
<organism evidence="17 18">
    <name type="scientific">Peribacillus cavernae</name>
    <dbReference type="NCBI Taxonomy" id="1674310"/>
    <lineage>
        <taxon>Bacteria</taxon>
        <taxon>Bacillati</taxon>
        <taxon>Bacillota</taxon>
        <taxon>Bacilli</taxon>
        <taxon>Bacillales</taxon>
        <taxon>Bacillaceae</taxon>
        <taxon>Peribacillus</taxon>
    </lineage>
</organism>
<proteinExistence type="inferred from homology"/>
<keyword evidence="8" id="KW-0133">Cell shape</keyword>
<dbReference type="UniPathway" id="UPA00219"/>
<comment type="pathway">
    <text evidence="1">Cell wall biogenesis; peptidoglycan biosynthesis.</text>
</comment>
<dbReference type="InterPro" id="IPR012338">
    <property type="entry name" value="Beta-lactam/transpept-like"/>
</dbReference>
<feature type="binding site" evidence="13">
    <location>
        <position position="224"/>
    </location>
    <ligand>
        <name>substrate</name>
    </ligand>
</feature>
<dbReference type="Pfam" id="PF00768">
    <property type="entry name" value="Peptidase_S11"/>
    <property type="match status" value="1"/>
</dbReference>
<comment type="similarity">
    <text evidence="2 14">Belongs to the peptidase S11 family.</text>
</comment>
<dbReference type="EC" id="3.4.16.4" evidence="3"/>
<dbReference type="OrthoDB" id="9791132at2"/>
<dbReference type="GO" id="GO:0006508">
    <property type="term" value="P:proteolysis"/>
    <property type="evidence" value="ECO:0007669"/>
    <property type="project" value="UniProtKB-KW"/>
</dbReference>
<evidence type="ECO:0000256" key="3">
    <source>
        <dbReference type="ARBA" id="ARBA00012448"/>
    </source>
</evidence>
<dbReference type="GO" id="GO:0071555">
    <property type="term" value="P:cell wall organization"/>
    <property type="evidence" value="ECO:0007669"/>
    <property type="project" value="UniProtKB-KW"/>
</dbReference>
<dbReference type="Pfam" id="PF07943">
    <property type="entry name" value="PBP5_C"/>
    <property type="match status" value="1"/>
</dbReference>
<evidence type="ECO:0000256" key="13">
    <source>
        <dbReference type="PIRSR" id="PIRSR618044-2"/>
    </source>
</evidence>
<dbReference type="EMBL" id="RYZZ01000036">
    <property type="protein sequence ID" value="RUQ26494.1"/>
    <property type="molecule type" value="Genomic_DNA"/>
</dbReference>
<dbReference type="PRINTS" id="PR00725">
    <property type="entry name" value="DADACBPTASE1"/>
</dbReference>
<evidence type="ECO:0000256" key="9">
    <source>
        <dbReference type="ARBA" id="ARBA00022984"/>
    </source>
</evidence>
<dbReference type="InterPro" id="IPR001967">
    <property type="entry name" value="Peptidase_S11_N"/>
</dbReference>
<evidence type="ECO:0000256" key="7">
    <source>
        <dbReference type="ARBA" id="ARBA00022801"/>
    </source>
</evidence>
<keyword evidence="6" id="KW-0732">Signal</keyword>
<keyword evidence="7" id="KW-0378">Hydrolase</keyword>
<dbReference type="Gene3D" id="3.40.710.10">
    <property type="entry name" value="DD-peptidase/beta-lactamase superfamily"/>
    <property type="match status" value="1"/>
</dbReference>
<evidence type="ECO:0000256" key="5">
    <source>
        <dbReference type="ARBA" id="ARBA00022670"/>
    </source>
</evidence>
<evidence type="ECO:0000256" key="11">
    <source>
        <dbReference type="ARBA" id="ARBA00034000"/>
    </source>
</evidence>
<evidence type="ECO:0000256" key="6">
    <source>
        <dbReference type="ARBA" id="ARBA00022729"/>
    </source>
</evidence>
<feature type="active site" evidence="12">
    <location>
        <position position="115"/>
    </location>
</feature>
<dbReference type="PANTHER" id="PTHR21581:SF33">
    <property type="entry name" value="D-ALANYL-D-ALANINE CARBOXYPEPTIDASE DACB"/>
    <property type="match status" value="1"/>
</dbReference>
<dbReference type="InterPro" id="IPR012907">
    <property type="entry name" value="Peptidase_S11_C"/>
</dbReference>
<dbReference type="Gene3D" id="2.30.140.30">
    <property type="match status" value="1"/>
</dbReference>
<keyword evidence="4 17" id="KW-0121">Carboxypeptidase</keyword>
<feature type="active site" description="Proton acceptor" evidence="12">
    <location>
        <position position="63"/>
    </location>
</feature>
<evidence type="ECO:0000256" key="10">
    <source>
        <dbReference type="ARBA" id="ARBA00023316"/>
    </source>
</evidence>
<feature type="domain" description="Peptidase S11 D-alanyl-D-alanine carboxypeptidase A N-terminal" evidence="15">
    <location>
        <begin position="28"/>
        <end position="253"/>
    </location>
</feature>
<evidence type="ECO:0000259" key="16">
    <source>
        <dbReference type="Pfam" id="PF07943"/>
    </source>
</evidence>
<gene>
    <name evidence="17" type="ORF">ELQ35_18535</name>
</gene>
<evidence type="ECO:0000256" key="12">
    <source>
        <dbReference type="PIRSR" id="PIRSR618044-1"/>
    </source>
</evidence>
<evidence type="ECO:0000256" key="4">
    <source>
        <dbReference type="ARBA" id="ARBA00022645"/>
    </source>
</evidence>
<evidence type="ECO:0000313" key="18">
    <source>
        <dbReference type="Proteomes" id="UP000267430"/>
    </source>
</evidence>